<evidence type="ECO:0000313" key="2">
    <source>
        <dbReference type="Proteomes" id="UP000061348"/>
    </source>
</evidence>
<dbReference type="PANTHER" id="PTHR39337">
    <property type="entry name" value="BLR5642 PROTEIN"/>
    <property type="match status" value="1"/>
</dbReference>
<dbReference type="EMBL" id="LCYA01000052">
    <property type="protein sequence ID" value="KWV88210.1"/>
    <property type="molecule type" value="Genomic_DNA"/>
</dbReference>
<dbReference type="RefSeq" id="WP_060763844.1">
    <property type="nucleotide sequence ID" value="NZ_LCYA01000052.1"/>
</dbReference>
<gene>
    <name evidence="1" type="ORF">PFLmoz3_01105</name>
</gene>
<dbReference type="Pfam" id="PF04343">
    <property type="entry name" value="DUF488"/>
    <property type="match status" value="1"/>
</dbReference>
<proteinExistence type="predicted"/>
<dbReference type="PANTHER" id="PTHR39337:SF1">
    <property type="entry name" value="BLR5642 PROTEIN"/>
    <property type="match status" value="1"/>
</dbReference>
<dbReference type="AlphaFoldDB" id="A0A109LIQ8"/>
<dbReference type="PATRIC" id="fig|294.194.peg.1269"/>
<dbReference type="InterPro" id="IPR007438">
    <property type="entry name" value="DUF488"/>
</dbReference>
<reference evidence="1 2" key="1">
    <citation type="submission" date="2015-05" db="EMBL/GenBank/DDBJ databases">
        <title>A genomic and transcriptomic approach to investigate the blue pigment phenotype in Pseudomonas fluorescens.</title>
        <authorList>
            <person name="Andreani N.A."/>
            <person name="Cardazzo B."/>
        </authorList>
    </citation>
    <scope>NUCLEOTIDE SEQUENCE [LARGE SCALE GENOMIC DNA]</scope>
    <source>
        <strain evidence="1 2">Ps_22</strain>
    </source>
</reference>
<protein>
    <recommendedName>
        <fullName evidence="3">DUF488 domain-containing protein</fullName>
    </recommendedName>
</protein>
<comment type="caution">
    <text evidence="1">The sequence shown here is derived from an EMBL/GenBank/DDBJ whole genome shotgun (WGS) entry which is preliminary data.</text>
</comment>
<evidence type="ECO:0000313" key="1">
    <source>
        <dbReference type="EMBL" id="KWV88210.1"/>
    </source>
</evidence>
<name>A0A109LIQ8_PSEFL</name>
<evidence type="ECO:0008006" key="3">
    <source>
        <dbReference type="Google" id="ProtNLM"/>
    </source>
</evidence>
<dbReference type="Proteomes" id="UP000061348">
    <property type="component" value="Unassembled WGS sequence"/>
</dbReference>
<accession>A0A109LIQ8</accession>
<sequence>MKIFTIGFTEKKAERFFSLIKLSGTKRIVDVRLNNISQLSGFAKRDDLKYFLKELCDVDYVHVPDLAPTKEILSPYQKKEISWQQYEDKFLNLMAKRNIEKYVKPEIIDEGCLLCSEHQPHQCHRRLVANYLKQAWDQSDAVVKDLV</sequence>
<organism evidence="1 2">
    <name type="scientific">Pseudomonas fluorescens</name>
    <dbReference type="NCBI Taxonomy" id="294"/>
    <lineage>
        <taxon>Bacteria</taxon>
        <taxon>Pseudomonadati</taxon>
        <taxon>Pseudomonadota</taxon>
        <taxon>Gammaproteobacteria</taxon>
        <taxon>Pseudomonadales</taxon>
        <taxon>Pseudomonadaceae</taxon>
        <taxon>Pseudomonas</taxon>
    </lineage>
</organism>